<keyword evidence="3" id="KW-1185">Reference proteome</keyword>
<dbReference type="SMART" id="SM00054">
    <property type="entry name" value="EFh"/>
    <property type="match status" value="2"/>
</dbReference>
<gene>
    <name evidence="4 5" type="primary">LOC110988073</name>
</gene>
<feature type="domain" description="EF-hand" evidence="2">
    <location>
        <begin position="95"/>
        <end position="130"/>
    </location>
</feature>
<dbReference type="GeneID" id="110988073"/>
<dbReference type="InterPro" id="IPR011992">
    <property type="entry name" value="EF-hand-dom_pair"/>
</dbReference>
<dbReference type="InterPro" id="IPR002048">
    <property type="entry name" value="EF_hand_dom"/>
</dbReference>
<dbReference type="RefSeq" id="XP_022107001.1">
    <property type="nucleotide sequence ID" value="XM_022251309.1"/>
</dbReference>
<keyword evidence="1" id="KW-0677">Repeat</keyword>
<evidence type="ECO:0000259" key="2">
    <source>
        <dbReference type="PROSITE" id="PS50222"/>
    </source>
</evidence>
<proteinExistence type="predicted"/>
<reference evidence="4 5" key="1">
    <citation type="submission" date="2025-04" db="UniProtKB">
        <authorList>
            <consortium name="RefSeq"/>
        </authorList>
    </citation>
    <scope>IDENTIFICATION</scope>
</reference>
<dbReference type="Proteomes" id="UP000694845">
    <property type="component" value="Unplaced"/>
</dbReference>
<dbReference type="KEGG" id="aplc:110988073"/>
<sequence>MAAPADEKESAESLLAETQKKIADAFDIFDHESNKTVDVREVGTIIRSLNCCPSEGELHDLLAEMEEEEPTGYIRFDRFLQTMTEVLMARKFKPSPEDQLQKAFEVLDTDKKGYLTVEELTKYMTEEAEPFTQEELEEMLSAAVDPDKGVILYKDYASLMAVDETA</sequence>
<evidence type="ECO:0000313" key="5">
    <source>
        <dbReference type="RefSeq" id="XP_022107002.1"/>
    </source>
</evidence>
<dbReference type="PANTHER" id="PTHR46763">
    <property type="entry name" value="DYNEIN REGULATORY COMPLEX PROTEIN 8"/>
    <property type="match status" value="1"/>
</dbReference>
<dbReference type="AlphaFoldDB" id="A0A8B7ZPN0"/>
<dbReference type="Gene3D" id="1.10.238.10">
    <property type="entry name" value="EF-hand"/>
    <property type="match status" value="2"/>
</dbReference>
<dbReference type="Pfam" id="PF13499">
    <property type="entry name" value="EF-hand_7"/>
    <property type="match status" value="1"/>
</dbReference>
<dbReference type="PROSITE" id="PS50222">
    <property type="entry name" value="EF_HAND_2"/>
    <property type="match status" value="2"/>
</dbReference>
<dbReference type="GO" id="GO:0005509">
    <property type="term" value="F:calcium ion binding"/>
    <property type="evidence" value="ECO:0007669"/>
    <property type="project" value="InterPro"/>
</dbReference>
<evidence type="ECO:0000313" key="3">
    <source>
        <dbReference type="Proteomes" id="UP000694845"/>
    </source>
</evidence>
<accession>A0A8B7ZPN0</accession>
<dbReference type="PANTHER" id="PTHR46763:SF1">
    <property type="entry name" value="DYNEIN REGULATORY COMPLEX PROTEIN 8"/>
    <property type="match status" value="1"/>
</dbReference>
<protein>
    <submittedName>
        <fullName evidence="4">EF-hand calcium-binding domain-containing protein 2-like isoform X1</fullName>
    </submittedName>
    <submittedName>
        <fullName evidence="5">EF-hand calcium-binding domain-containing protein 2-like isoform X2</fullName>
    </submittedName>
</protein>
<name>A0A8B7ZPN0_ACAPL</name>
<dbReference type="OMA" id="LMKDEWK"/>
<dbReference type="RefSeq" id="XP_022107002.1">
    <property type="nucleotide sequence ID" value="XM_022251310.1"/>
</dbReference>
<dbReference type="SUPFAM" id="SSF47473">
    <property type="entry name" value="EF-hand"/>
    <property type="match status" value="1"/>
</dbReference>
<feature type="domain" description="EF-hand" evidence="2">
    <location>
        <begin position="17"/>
        <end position="52"/>
    </location>
</feature>
<dbReference type="CDD" id="cd00051">
    <property type="entry name" value="EFh"/>
    <property type="match status" value="1"/>
</dbReference>
<organism evidence="3 5">
    <name type="scientific">Acanthaster planci</name>
    <name type="common">Crown-of-thorns starfish</name>
    <dbReference type="NCBI Taxonomy" id="133434"/>
    <lineage>
        <taxon>Eukaryota</taxon>
        <taxon>Metazoa</taxon>
        <taxon>Echinodermata</taxon>
        <taxon>Eleutherozoa</taxon>
        <taxon>Asterozoa</taxon>
        <taxon>Asteroidea</taxon>
        <taxon>Valvatacea</taxon>
        <taxon>Valvatida</taxon>
        <taxon>Acanthasteridae</taxon>
        <taxon>Acanthaster</taxon>
    </lineage>
</organism>
<dbReference type="FunFam" id="1.10.238.10:FF:000178">
    <property type="entry name" value="Calmodulin-2 A"/>
    <property type="match status" value="1"/>
</dbReference>
<dbReference type="GO" id="GO:0043226">
    <property type="term" value="C:organelle"/>
    <property type="evidence" value="ECO:0007669"/>
    <property type="project" value="UniProtKB-ARBA"/>
</dbReference>
<evidence type="ECO:0000313" key="4">
    <source>
        <dbReference type="RefSeq" id="XP_022107001.1"/>
    </source>
</evidence>
<evidence type="ECO:0000256" key="1">
    <source>
        <dbReference type="ARBA" id="ARBA00022737"/>
    </source>
</evidence>
<dbReference type="OrthoDB" id="10260307at2759"/>